<dbReference type="GO" id="GO:0044038">
    <property type="term" value="P:cell wall macromolecule biosynthetic process"/>
    <property type="evidence" value="ECO:0007669"/>
    <property type="project" value="TreeGrafter"/>
</dbReference>
<evidence type="ECO:0000256" key="6">
    <source>
        <dbReference type="ARBA" id="ARBA00023136"/>
    </source>
</evidence>
<feature type="transmembrane region" description="Helical" evidence="8">
    <location>
        <begin position="138"/>
        <end position="159"/>
    </location>
</feature>
<keyword evidence="4 8" id="KW-0812">Transmembrane</keyword>
<gene>
    <name evidence="9" type="ORF">E2F43_08285</name>
</gene>
<feature type="transmembrane region" description="Helical" evidence="8">
    <location>
        <begin position="166"/>
        <end position="184"/>
    </location>
</feature>
<evidence type="ECO:0000313" key="10">
    <source>
        <dbReference type="Proteomes" id="UP000295554"/>
    </source>
</evidence>
<keyword evidence="7" id="KW-0460">Magnesium</keyword>
<evidence type="ECO:0000256" key="7">
    <source>
        <dbReference type="PIRSR" id="PIRSR600715-1"/>
    </source>
</evidence>
<evidence type="ECO:0000256" key="1">
    <source>
        <dbReference type="ARBA" id="ARBA00004651"/>
    </source>
</evidence>
<keyword evidence="7" id="KW-0479">Metal-binding</keyword>
<evidence type="ECO:0000256" key="3">
    <source>
        <dbReference type="ARBA" id="ARBA00022679"/>
    </source>
</evidence>
<feature type="transmembrane region" description="Helical" evidence="8">
    <location>
        <begin position="319"/>
        <end position="336"/>
    </location>
</feature>
<feature type="transmembrane region" description="Helical" evidence="8">
    <location>
        <begin position="288"/>
        <end position="307"/>
    </location>
</feature>
<proteinExistence type="predicted"/>
<keyword evidence="6 8" id="KW-0472">Membrane</keyword>
<dbReference type="Proteomes" id="UP000295554">
    <property type="component" value="Unassembled WGS sequence"/>
</dbReference>
<dbReference type="CDD" id="cd06854">
    <property type="entry name" value="GT_WbpL_WbcO_like"/>
    <property type="match status" value="1"/>
</dbReference>
<name>A0A4R5LRL3_9GAMM</name>
<comment type="subcellular location">
    <subcellularLocation>
        <location evidence="1">Cell membrane</location>
        <topology evidence="1">Multi-pass membrane protein</topology>
    </subcellularLocation>
</comment>
<dbReference type="OrthoDB" id="9783652at2"/>
<organism evidence="9 10">
    <name type="scientific">Seongchinamella unica</name>
    <dbReference type="NCBI Taxonomy" id="2547392"/>
    <lineage>
        <taxon>Bacteria</taxon>
        <taxon>Pseudomonadati</taxon>
        <taxon>Pseudomonadota</taxon>
        <taxon>Gammaproteobacteria</taxon>
        <taxon>Cellvibrionales</taxon>
        <taxon>Halieaceae</taxon>
        <taxon>Seongchinamella</taxon>
    </lineage>
</organism>
<dbReference type="PANTHER" id="PTHR22926:SF3">
    <property type="entry name" value="UNDECAPRENYL-PHOSPHATE ALPHA-N-ACETYLGLUCOSAMINYL 1-PHOSPHATE TRANSFERASE"/>
    <property type="match status" value="1"/>
</dbReference>
<evidence type="ECO:0000256" key="4">
    <source>
        <dbReference type="ARBA" id="ARBA00022692"/>
    </source>
</evidence>
<evidence type="ECO:0000256" key="5">
    <source>
        <dbReference type="ARBA" id="ARBA00022989"/>
    </source>
</evidence>
<accession>A0A4R5LRL3</accession>
<comment type="cofactor">
    <cofactor evidence="7">
        <name>Mg(2+)</name>
        <dbReference type="ChEBI" id="CHEBI:18420"/>
    </cofactor>
</comment>
<evidence type="ECO:0000256" key="8">
    <source>
        <dbReference type="SAM" id="Phobius"/>
    </source>
</evidence>
<dbReference type="GO" id="GO:0009103">
    <property type="term" value="P:lipopolysaccharide biosynthetic process"/>
    <property type="evidence" value="ECO:0007669"/>
    <property type="project" value="TreeGrafter"/>
</dbReference>
<evidence type="ECO:0000256" key="2">
    <source>
        <dbReference type="ARBA" id="ARBA00022475"/>
    </source>
</evidence>
<keyword evidence="5 8" id="KW-1133">Transmembrane helix</keyword>
<dbReference type="InterPro" id="IPR000715">
    <property type="entry name" value="Glycosyl_transferase_4"/>
</dbReference>
<feature type="transmembrane region" description="Helical" evidence="8">
    <location>
        <begin position="241"/>
        <end position="267"/>
    </location>
</feature>
<dbReference type="GO" id="GO:0046872">
    <property type="term" value="F:metal ion binding"/>
    <property type="evidence" value="ECO:0007669"/>
    <property type="project" value="UniProtKB-KW"/>
</dbReference>
<dbReference type="EMBL" id="SMSE01000002">
    <property type="protein sequence ID" value="TDG13525.1"/>
    <property type="molecule type" value="Genomic_DNA"/>
</dbReference>
<feature type="transmembrane region" description="Helical" evidence="8">
    <location>
        <begin position="114"/>
        <end position="132"/>
    </location>
</feature>
<dbReference type="AlphaFoldDB" id="A0A4R5LRL3"/>
<dbReference type="PANTHER" id="PTHR22926">
    <property type="entry name" value="PHOSPHO-N-ACETYLMURAMOYL-PENTAPEPTIDE-TRANSFERASE"/>
    <property type="match status" value="1"/>
</dbReference>
<protein>
    <submittedName>
        <fullName evidence="9">Glycosyltransferase family 4 protein</fullName>
    </submittedName>
</protein>
<dbReference type="GO" id="GO:0016780">
    <property type="term" value="F:phosphotransferase activity, for other substituted phosphate groups"/>
    <property type="evidence" value="ECO:0007669"/>
    <property type="project" value="InterPro"/>
</dbReference>
<reference evidence="9 10" key="1">
    <citation type="submission" date="2019-03" db="EMBL/GenBank/DDBJ databases">
        <title>Seongchinamella monodicae gen. nov., sp. nov., a novel member of the Gammaproteobacteria isolated from a tidal mudflat of beach.</title>
        <authorList>
            <person name="Yang H.G."/>
            <person name="Kang J.W."/>
            <person name="Lee S.D."/>
        </authorList>
    </citation>
    <scope>NUCLEOTIDE SEQUENCE [LARGE SCALE GENOMIC DNA]</scope>
    <source>
        <strain evidence="9 10">GH4-78</strain>
    </source>
</reference>
<feature type="transmembrane region" description="Helical" evidence="8">
    <location>
        <begin position="15"/>
        <end position="37"/>
    </location>
</feature>
<feature type="binding site" evidence="7">
    <location>
        <position position="219"/>
    </location>
    <ligand>
        <name>Mg(2+)</name>
        <dbReference type="ChEBI" id="CHEBI:18420"/>
    </ligand>
</feature>
<feature type="transmembrane region" description="Helical" evidence="8">
    <location>
        <begin position="190"/>
        <end position="208"/>
    </location>
</feature>
<comment type="caution">
    <text evidence="9">The sequence shown here is derived from an EMBL/GenBank/DDBJ whole genome shotgun (WGS) entry which is preliminary data.</text>
</comment>
<feature type="transmembrane region" description="Helical" evidence="8">
    <location>
        <begin position="84"/>
        <end position="102"/>
    </location>
</feature>
<dbReference type="GO" id="GO:0071555">
    <property type="term" value="P:cell wall organization"/>
    <property type="evidence" value="ECO:0007669"/>
    <property type="project" value="TreeGrafter"/>
</dbReference>
<dbReference type="Pfam" id="PF00953">
    <property type="entry name" value="Glycos_transf_4"/>
    <property type="match status" value="1"/>
</dbReference>
<keyword evidence="2" id="KW-1003">Cell membrane</keyword>
<keyword evidence="10" id="KW-1185">Reference proteome</keyword>
<dbReference type="GO" id="GO:0005886">
    <property type="term" value="C:plasma membrane"/>
    <property type="evidence" value="ECO:0007669"/>
    <property type="project" value="UniProtKB-SubCell"/>
</dbReference>
<sequence>MAAAADPGKSAPGKWGTGVTVLLVTLLLSLALCGAYLRFARRLQILDRPNERSSHTRPTPHGGGVPLLLAMGLGVAMAPVAWQAQYLLLMALAFGLSALGVLDDLRGLSVRLRFSLYCLACVLAVLVIQNPLATPGPASLLIALVSVAALLWMLNLYNFMDGIDGYAATQCIIACACVVLLAWGQGAAPQYLLFCLLLAAAQVGFLFWNWPTARLFMGDAGSVPTGFLLGALALYGHAQGYLPLACWLILLAVFVTDASVTLLWRVATGQAFTQPHRLHAYQRLSRHLGGHLPVVLLLLALNGLWLFPLALASAVFPKYSILLVILAYVPLLAGMAKAREFG</sequence>
<evidence type="ECO:0000313" key="9">
    <source>
        <dbReference type="EMBL" id="TDG13525.1"/>
    </source>
</evidence>
<keyword evidence="3 9" id="KW-0808">Transferase</keyword>
<feature type="transmembrane region" description="Helical" evidence="8">
    <location>
        <begin position="58"/>
        <end position="78"/>
    </location>
</feature>
<feature type="transmembrane region" description="Helical" evidence="8">
    <location>
        <begin position="215"/>
        <end position="235"/>
    </location>
</feature>
<feature type="binding site" evidence="7">
    <location>
        <position position="158"/>
    </location>
    <ligand>
        <name>Mg(2+)</name>
        <dbReference type="ChEBI" id="CHEBI:18420"/>
    </ligand>
</feature>